<sequence length="344" mass="36858">MPGGAGHRRGRGHTLRPSANRSVMRSCRVLDPVSADLVDRVERCQARAHDSERGFTLLELMVALTMGMVVVGAGLAGYVATGRTGRLQATLVDMNESAQIGLTLLARELQQAGYGRPFGLRAVPPGEASATLARTVMDRPIFGCAHGLKDNSHRNQTSPWDASVCAPVVGPRDDVIEVSYEADLFNSSPTSGGLPSDCLGSGLTASAVTLDESTGLSLSYYLTRNRYYLSVGSSGRSELYCASAQGAPGQPLVDNVEGLRLWYGEADAAEPRRVVRYVGAEAVSDWNHVLSVRLCLLMRGGEAVLGEDDALDYQDCDGAPARADDRHPRRAYFSTAALRGRMAW</sequence>
<proteinExistence type="predicted"/>
<dbReference type="PROSITE" id="PS00409">
    <property type="entry name" value="PROKAR_NTER_METHYL"/>
    <property type="match status" value="1"/>
</dbReference>
<protein>
    <recommendedName>
        <fullName evidence="5">Prepilin-type N-terminal cleavage/methylation domain-containing protein</fullName>
    </recommendedName>
</protein>
<feature type="region of interest" description="Disordered" evidence="1">
    <location>
        <begin position="1"/>
        <end position="21"/>
    </location>
</feature>
<organism evidence="3 4">
    <name type="scientific">Hylemonella gracilis</name>
    <dbReference type="NCBI Taxonomy" id="80880"/>
    <lineage>
        <taxon>Bacteria</taxon>
        <taxon>Pseudomonadati</taxon>
        <taxon>Pseudomonadota</taxon>
        <taxon>Betaproteobacteria</taxon>
        <taxon>Burkholderiales</taxon>
        <taxon>Comamonadaceae</taxon>
        <taxon>Hylemonella</taxon>
    </lineage>
</organism>
<dbReference type="Pfam" id="PF07963">
    <property type="entry name" value="N_methyl"/>
    <property type="match status" value="1"/>
</dbReference>
<dbReference type="OrthoDB" id="5496259at2"/>
<dbReference type="EMBL" id="CP031395">
    <property type="protein sequence ID" value="QBK05043.1"/>
    <property type="molecule type" value="Genomic_DNA"/>
</dbReference>
<feature type="compositionally biased region" description="Basic residues" evidence="1">
    <location>
        <begin position="1"/>
        <end position="14"/>
    </location>
</feature>
<keyword evidence="2" id="KW-0812">Transmembrane</keyword>
<evidence type="ECO:0008006" key="5">
    <source>
        <dbReference type="Google" id="ProtNLM"/>
    </source>
</evidence>
<dbReference type="Pfam" id="PF16074">
    <property type="entry name" value="PilW"/>
    <property type="match status" value="1"/>
</dbReference>
<keyword evidence="2" id="KW-1133">Transmembrane helix</keyword>
<evidence type="ECO:0000256" key="2">
    <source>
        <dbReference type="SAM" id="Phobius"/>
    </source>
</evidence>
<gene>
    <name evidence="3" type="ORF">DW355_09905</name>
</gene>
<feature type="transmembrane region" description="Helical" evidence="2">
    <location>
        <begin position="57"/>
        <end position="80"/>
    </location>
</feature>
<dbReference type="KEGG" id="hgr:DW355_09905"/>
<name>A0A4P6UJ44_9BURK</name>
<dbReference type="Proteomes" id="UP000292939">
    <property type="component" value="Chromosome"/>
</dbReference>
<evidence type="ECO:0000313" key="4">
    <source>
        <dbReference type="Proteomes" id="UP000292939"/>
    </source>
</evidence>
<evidence type="ECO:0000313" key="3">
    <source>
        <dbReference type="EMBL" id="QBK05043.1"/>
    </source>
</evidence>
<accession>A0A4P6UJ44</accession>
<dbReference type="InterPro" id="IPR012902">
    <property type="entry name" value="N_methyl_site"/>
</dbReference>
<dbReference type="InterPro" id="IPR032092">
    <property type="entry name" value="PilW"/>
</dbReference>
<evidence type="ECO:0000256" key="1">
    <source>
        <dbReference type="SAM" id="MobiDB-lite"/>
    </source>
</evidence>
<dbReference type="GO" id="GO:0043683">
    <property type="term" value="P:type IV pilus assembly"/>
    <property type="evidence" value="ECO:0007669"/>
    <property type="project" value="InterPro"/>
</dbReference>
<reference evidence="3 4" key="1">
    <citation type="submission" date="2018-07" db="EMBL/GenBank/DDBJ databases">
        <title>Exploring interactions and the metabolic potential of the ultra-small soil bacteria Hylemonella gracilis.</title>
        <authorList>
            <person name="Tyc O."/>
            <person name="Kulkarni P."/>
            <person name="Gawehns F."/>
            <person name="Hundscheid M."/>
            <person name="Zweers H."/>
            <person name="Garbeva P."/>
        </authorList>
    </citation>
    <scope>NUCLEOTIDE SEQUENCE [LARGE SCALE GENOMIC DNA]</scope>
    <source>
        <strain evidence="3 4">NS1</strain>
    </source>
</reference>
<keyword evidence="2" id="KW-0472">Membrane</keyword>
<dbReference type="AlphaFoldDB" id="A0A4P6UJ44"/>